<gene>
    <name evidence="2" type="ORF">FS320_38615</name>
</gene>
<name>A0A5N7MW71_9HYPH</name>
<evidence type="ECO:0000313" key="2">
    <source>
        <dbReference type="EMBL" id="MPR30729.1"/>
    </source>
</evidence>
<dbReference type="RefSeq" id="WP_152717616.1">
    <property type="nucleotide sequence ID" value="NZ_VOSJ01000462.1"/>
</dbReference>
<feature type="region of interest" description="Disordered" evidence="1">
    <location>
        <begin position="1"/>
        <end position="60"/>
    </location>
</feature>
<comment type="caution">
    <text evidence="2">The sequence shown here is derived from an EMBL/GenBank/DDBJ whole genome shotgun (WGS) entry which is preliminary data.</text>
</comment>
<organism evidence="2 3">
    <name type="scientific">Microvirga tunisiensis</name>
    <dbReference type="NCBI Taxonomy" id="2108360"/>
    <lineage>
        <taxon>Bacteria</taxon>
        <taxon>Pseudomonadati</taxon>
        <taxon>Pseudomonadota</taxon>
        <taxon>Alphaproteobacteria</taxon>
        <taxon>Hyphomicrobiales</taxon>
        <taxon>Methylobacteriaceae</taxon>
        <taxon>Microvirga</taxon>
    </lineage>
</organism>
<dbReference type="Proteomes" id="UP000403266">
    <property type="component" value="Unassembled WGS sequence"/>
</dbReference>
<sequence>MTTARGASCGGGSSSTILKEPVPARPTGGAASVHPCWGPAPRSSSLPASGLARRAGEGGQFNRLVEPDQVRMRARRHVAKAGGQYDRQVRLLGFDALGQNATPVAHQQAQVRPPRKLGSLGSNLAL</sequence>
<dbReference type="EMBL" id="VOSK01000433">
    <property type="protein sequence ID" value="MPR30729.1"/>
    <property type="molecule type" value="Genomic_DNA"/>
</dbReference>
<protein>
    <submittedName>
        <fullName evidence="2">Uncharacterized protein</fullName>
    </submittedName>
</protein>
<evidence type="ECO:0000313" key="3">
    <source>
        <dbReference type="Proteomes" id="UP000403266"/>
    </source>
</evidence>
<feature type="region of interest" description="Disordered" evidence="1">
    <location>
        <begin position="102"/>
        <end position="126"/>
    </location>
</feature>
<dbReference type="AlphaFoldDB" id="A0A5N7MW71"/>
<evidence type="ECO:0000256" key="1">
    <source>
        <dbReference type="SAM" id="MobiDB-lite"/>
    </source>
</evidence>
<keyword evidence="3" id="KW-1185">Reference proteome</keyword>
<reference evidence="2 3" key="1">
    <citation type="journal article" date="2019" name="Syst. Appl. Microbiol.">
        <title>Microvirga tunisiensis sp. nov., a root nodule symbiotic bacterium isolated from Lupinus micranthus and L. luteus grown in Northern Tunisia.</title>
        <authorList>
            <person name="Msaddak A."/>
            <person name="Rejili M."/>
            <person name="Duran D."/>
            <person name="Mars M."/>
            <person name="Palacios J.M."/>
            <person name="Ruiz-Argueso T."/>
            <person name="Rey L."/>
            <person name="Imperial J."/>
        </authorList>
    </citation>
    <scope>NUCLEOTIDE SEQUENCE [LARGE SCALE GENOMIC DNA]</scope>
    <source>
        <strain evidence="2 3">Lmie10</strain>
    </source>
</reference>
<proteinExistence type="predicted"/>
<accession>A0A5N7MW71</accession>